<dbReference type="Gene3D" id="2.40.50.40">
    <property type="match status" value="1"/>
</dbReference>
<evidence type="ECO:0000313" key="2">
    <source>
        <dbReference type="Proteomes" id="UP000298787"/>
    </source>
</evidence>
<dbReference type="AlphaFoldDB" id="A0A4U5VD59"/>
<proteinExistence type="predicted"/>
<name>A0A4U5VD59_COLLU</name>
<organism evidence="1 2">
    <name type="scientific">Collichthys lucidus</name>
    <name type="common">Big head croaker</name>
    <name type="synonym">Sciaena lucida</name>
    <dbReference type="NCBI Taxonomy" id="240159"/>
    <lineage>
        <taxon>Eukaryota</taxon>
        <taxon>Metazoa</taxon>
        <taxon>Chordata</taxon>
        <taxon>Craniata</taxon>
        <taxon>Vertebrata</taxon>
        <taxon>Euteleostomi</taxon>
        <taxon>Actinopterygii</taxon>
        <taxon>Neopterygii</taxon>
        <taxon>Teleostei</taxon>
        <taxon>Neoteleostei</taxon>
        <taxon>Acanthomorphata</taxon>
        <taxon>Eupercaria</taxon>
        <taxon>Sciaenidae</taxon>
        <taxon>Collichthys</taxon>
    </lineage>
</organism>
<dbReference type="Proteomes" id="UP000298787">
    <property type="component" value="Chromosome 17"/>
</dbReference>
<dbReference type="EMBL" id="CM014094">
    <property type="protein sequence ID" value="TKS85520.1"/>
    <property type="molecule type" value="Genomic_DNA"/>
</dbReference>
<reference evidence="1 2" key="1">
    <citation type="submission" date="2019-01" db="EMBL/GenBank/DDBJ databases">
        <title>Genome Assembly of Collichthys lucidus.</title>
        <authorList>
            <person name="Cai M."/>
            <person name="Xiao S."/>
        </authorList>
    </citation>
    <scope>NUCLEOTIDE SEQUENCE [LARGE SCALE GENOMIC DNA]</scope>
    <source>
        <strain evidence="1">JT15FE1705JMU</strain>
        <tissue evidence="1">Muscle</tissue>
    </source>
</reference>
<keyword evidence="2" id="KW-1185">Reference proteome</keyword>
<protein>
    <submittedName>
        <fullName evidence="1">Stromal cell-derived factor 1</fullName>
    </submittedName>
</protein>
<sequence>MAEDFVDRPLRWSIWRYEGTGLVTLWRMQWKPDKGSASRPSASQSLNGEVADPPLRPVASPLDFTPSRIKSQWHYRRMDVKLLAVVAALMVIYAPPSQAKPISLVERCYCRSTVNNIPRSYIRELRFIHTPNCPFQVMSDVIRFYGSCGLHLQMKMCSKTGTMPLVTTERKQEEQLNVKKCEKQHWQVLQIHRKREKLILVTQNQEECQAEVEQRGVCEPRDPVAAAVHEECYQQLAAEHSNLQALIDCHHQKCQRIMKIAPRSSLGGQNADTSSSLWSDRGRVKYRDTTIISQTEMKTIGPVTEQL</sequence>
<gene>
    <name evidence="1" type="ORF">D9C73_019822</name>
</gene>
<dbReference type="STRING" id="240159.A0A4U5VD59"/>
<evidence type="ECO:0000313" key="1">
    <source>
        <dbReference type="EMBL" id="TKS85520.1"/>
    </source>
</evidence>
<accession>A0A4U5VD59</accession>